<name>A0ABW3XJA7_9ACTN</name>
<organism evidence="1 2">
    <name type="scientific">Streptomyces kaempferi</name>
    <dbReference type="NCBI Taxonomy" id="333725"/>
    <lineage>
        <taxon>Bacteria</taxon>
        <taxon>Bacillati</taxon>
        <taxon>Actinomycetota</taxon>
        <taxon>Actinomycetes</taxon>
        <taxon>Kitasatosporales</taxon>
        <taxon>Streptomycetaceae</taxon>
        <taxon>Streptomyces</taxon>
    </lineage>
</organism>
<sequence>MSRASVPQSSELRMVVTRADGTVHDHGVVDAHYRNPLKQLWWIVVRRPLANRRIRRSNRTAGKD</sequence>
<keyword evidence="2" id="KW-1185">Reference proteome</keyword>
<evidence type="ECO:0000313" key="2">
    <source>
        <dbReference type="Proteomes" id="UP001597058"/>
    </source>
</evidence>
<dbReference type="RefSeq" id="WP_381329027.1">
    <property type="nucleotide sequence ID" value="NZ_JBHTMM010000041.1"/>
</dbReference>
<proteinExistence type="predicted"/>
<gene>
    <name evidence="1" type="ORF">ACFQ5X_28080</name>
</gene>
<reference evidence="2" key="1">
    <citation type="journal article" date="2019" name="Int. J. Syst. Evol. Microbiol.">
        <title>The Global Catalogue of Microorganisms (GCM) 10K type strain sequencing project: providing services to taxonomists for standard genome sequencing and annotation.</title>
        <authorList>
            <consortium name="The Broad Institute Genomics Platform"/>
            <consortium name="The Broad Institute Genome Sequencing Center for Infectious Disease"/>
            <person name="Wu L."/>
            <person name="Ma J."/>
        </authorList>
    </citation>
    <scope>NUCLEOTIDE SEQUENCE [LARGE SCALE GENOMIC DNA]</scope>
    <source>
        <strain evidence="2">CGMCC 4.7020</strain>
    </source>
</reference>
<evidence type="ECO:0000313" key="1">
    <source>
        <dbReference type="EMBL" id="MFD1309704.1"/>
    </source>
</evidence>
<dbReference type="EMBL" id="JBHTMM010000041">
    <property type="protein sequence ID" value="MFD1309704.1"/>
    <property type="molecule type" value="Genomic_DNA"/>
</dbReference>
<protein>
    <submittedName>
        <fullName evidence="1">Uncharacterized protein</fullName>
    </submittedName>
</protein>
<dbReference type="Proteomes" id="UP001597058">
    <property type="component" value="Unassembled WGS sequence"/>
</dbReference>
<comment type="caution">
    <text evidence="1">The sequence shown here is derived from an EMBL/GenBank/DDBJ whole genome shotgun (WGS) entry which is preliminary data.</text>
</comment>
<accession>A0ABW3XJA7</accession>